<evidence type="ECO:0000256" key="1">
    <source>
        <dbReference type="SAM" id="MobiDB-lite"/>
    </source>
</evidence>
<evidence type="ECO:0000313" key="3">
    <source>
        <dbReference type="Proteomes" id="UP000247702"/>
    </source>
</evidence>
<reference evidence="2 3" key="1">
    <citation type="submission" date="2017-11" db="EMBL/GenBank/DDBJ databases">
        <title>The genome of Rhizophagus clarus HR1 reveals common genetic basis of auxotrophy among arbuscular mycorrhizal fungi.</title>
        <authorList>
            <person name="Kobayashi Y."/>
        </authorList>
    </citation>
    <scope>NUCLEOTIDE SEQUENCE [LARGE SCALE GENOMIC DNA]</scope>
    <source>
        <strain evidence="2 3">HR1</strain>
    </source>
</reference>
<feature type="region of interest" description="Disordered" evidence="1">
    <location>
        <begin position="116"/>
        <end position="148"/>
    </location>
</feature>
<dbReference type="AlphaFoldDB" id="A0A2Z6SH50"/>
<keyword evidence="3" id="KW-1185">Reference proteome</keyword>
<proteinExistence type="predicted"/>
<dbReference type="EMBL" id="BEXD01004342">
    <property type="protein sequence ID" value="GBC09970.1"/>
    <property type="molecule type" value="Genomic_DNA"/>
</dbReference>
<protein>
    <submittedName>
        <fullName evidence="2">Uncharacterized protein</fullName>
    </submittedName>
</protein>
<evidence type="ECO:0000313" key="2">
    <source>
        <dbReference type="EMBL" id="GBC09970.1"/>
    </source>
</evidence>
<name>A0A2Z6SH50_9GLOM</name>
<organism evidence="2 3">
    <name type="scientific">Rhizophagus clarus</name>
    <dbReference type="NCBI Taxonomy" id="94130"/>
    <lineage>
        <taxon>Eukaryota</taxon>
        <taxon>Fungi</taxon>
        <taxon>Fungi incertae sedis</taxon>
        <taxon>Mucoromycota</taxon>
        <taxon>Glomeromycotina</taxon>
        <taxon>Glomeromycetes</taxon>
        <taxon>Glomerales</taxon>
        <taxon>Glomeraceae</taxon>
        <taxon>Rhizophagus</taxon>
    </lineage>
</organism>
<feature type="compositionally biased region" description="Polar residues" evidence="1">
    <location>
        <begin position="120"/>
        <end position="139"/>
    </location>
</feature>
<dbReference type="Proteomes" id="UP000247702">
    <property type="component" value="Unassembled WGS sequence"/>
</dbReference>
<sequence length="354" mass="38674">MLVLVPLINNSLIFFSMHMTYDNSGAMKISELFRKNAKVQQARIVYNSPQSIARFDSQWAVYCFSTCLCVTPCHYTIEQKAFCHEFVTTLTQLPPNTKDIDLAPLTRELSVKAVNDRVDSSQPSRISQPAPASSQATRNTGRDRSKFTDKRDCSVSFSAILRNSLSAPPNTQSSPLTTQTASDILSLLKSLQHNMTQVKDRIMALELNDCRMSHIEQHLGLHPLPIDSSKDAANSAMIIDIDLSDVLILIQFASPRNADLSAKPLNPLVPSFALSSTLTPLHISSPVIPDSASTSSDLVNPVPTPHADNEIQAIKNNHAAIKSKLNMLATSISNFIGSIASPPSLNSANVANFY</sequence>
<comment type="caution">
    <text evidence="2">The sequence shown here is derived from an EMBL/GenBank/DDBJ whole genome shotgun (WGS) entry which is preliminary data.</text>
</comment>
<accession>A0A2Z6SH50</accession>
<gene>
    <name evidence="2" type="ORF">RclHR1_09240004</name>
</gene>